<evidence type="ECO:0000313" key="3">
    <source>
        <dbReference type="Proteomes" id="UP000641646"/>
    </source>
</evidence>
<sequence length="142" mass="16322">MTPTLFGRWQTRLLLFGTVGLAITLPFALGIIGSGADSTYFWVIGYITVFGLGWDIVYNYLQKFRWDRDWPGAFQLVAGIWEAIFFILIVKILRLPLPGVTNIDIASFLGHYSLVWLGVYLASQSIMRILFPRWRFRGGQWL</sequence>
<keyword evidence="3" id="KW-1185">Reference proteome</keyword>
<evidence type="ECO:0000256" key="1">
    <source>
        <dbReference type="SAM" id="Phobius"/>
    </source>
</evidence>
<feature type="transmembrane region" description="Helical" evidence="1">
    <location>
        <begin position="113"/>
        <end position="131"/>
    </location>
</feature>
<feature type="transmembrane region" description="Helical" evidence="1">
    <location>
        <begin position="73"/>
        <end position="93"/>
    </location>
</feature>
<dbReference type="AlphaFoldDB" id="A0A926VJE2"/>
<keyword evidence="1" id="KW-0812">Transmembrane</keyword>
<feature type="transmembrane region" description="Helical" evidence="1">
    <location>
        <begin position="12"/>
        <end position="33"/>
    </location>
</feature>
<dbReference type="Proteomes" id="UP000641646">
    <property type="component" value="Unassembled WGS sequence"/>
</dbReference>
<name>A0A926VJE2_9CYAN</name>
<dbReference type="RefSeq" id="WP_190471726.1">
    <property type="nucleotide sequence ID" value="NZ_JACJPW010000093.1"/>
</dbReference>
<proteinExistence type="predicted"/>
<protein>
    <submittedName>
        <fullName evidence="2">Uncharacterized protein</fullName>
    </submittedName>
</protein>
<keyword evidence="1" id="KW-0472">Membrane</keyword>
<reference evidence="2" key="1">
    <citation type="journal article" date="2015" name="ISME J.">
        <title>Draft Genome Sequence of Streptomyces incarnatus NRRL8089, which Produces the Nucleoside Antibiotic Sinefungin.</title>
        <authorList>
            <person name="Oshima K."/>
            <person name="Hattori M."/>
            <person name="Shimizu H."/>
            <person name="Fukuda K."/>
            <person name="Nemoto M."/>
            <person name="Inagaki K."/>
            <person name="Tamura T."/>
        </authorList>
    </citation>
    <scope>NUCLEOTIDE SEQUENCE</scope>
    <source>
        <strain evidence="2">FACHB-1375</strain>
    </source>
</reference>
<reference evidence="2" key="2">
    <citation type="submission" date="2020-08" db="EMBL/GenBank/DDBJ databases">
        <authorList>
            <person name="Chen M."/>
            <person name="Teng W."/>
            <person name="Zhao L."/>
            <person name="Hu C."/>
            <person name="Zhou Y."/>
            <person name="Han B."/>
            <person name="Song L."/>
            <person name="Shu W."/>
        </authorList>
    </citation>
    <scope>NUCLEOTIDE SEQUENCE</scope>
    <source>
        <strain evidence="2">FACHB-1375</strain>
    </source>
</reference>
<gene>
    <name evidence="2" type="ORF">H6G03_27325</name>
</gene>
<dbReference type="EMBL" id="JACJPW010000093">
    <property type="protein sequence ID" value="MBD2184738.1"/>
    <property type="molecule type" value="Genomic_DNA"/>
</dbReference>
<feature type="transmembrane region" description="Helical" evidence="1">
    <location>
        <begin position="39"/>
        <end position="61"/>
    </location>
</feature>
<organism evidence="2 3">
    <name type="scientific">Aerosakkonema funiforme FACHB-1375</name>
    <dbReference type="NCBI Taxonomy" id="2949571"/>
    <lineage>
        <taxon>Bacteria</taxon>
        <taxon>Bacillati</taxon>
        <taxon>Cyanobacteriota</taxon>
        <taxon>Cyanophyceae</taxon>
        <taxon>Oscillatoriophycideae</taxon>
        <taxon>Aerosakkonematales</taxon>
        <taxon>Aerosakkonemataceae</taxon>
        <taxon>Aerosakkonema</taxon>
    </lineage>
</organism>
<comment type="caution">
    <text evidence="2">The sequence shown here is derived from an EMBL/GenBank/DDBJ whole genome shotgun (WGS) entry which is preliminary data.</text>
</comment>
<accession>A0A926VJE2</accession>
<evidence type="ECO:0000313" key="2">
    <source>
        <dbReference type="EMBL" id="MBD2184738.1"/>
    </source>
</evidence>
<keyword evidence="1" id="KW-1133">Transmembrane helix</keyword>